<sequence>MSQFFEVQQEVRQGGILCTDLYKIYVTPLLNSLQKANFGLSIVNIRYAASACADDICLCAEQNEEVQLLLDMSADFANMERY</sequence>
<organism evidence="1 2">
    <name type="scientific">Mya arenaria</name>
    <name type="common">Soft-shell clam</name>
    <dbReference type="NCBI Taxonomy" id="6604"/>
    <lineage>
        <taxon>Eukaryota</taxon>
        <taxon>Metazoa</taxon>
        <taxon>Spiralia</taxon>
        <taxon>Lophotrochozoa</taxon>
        <taxon>Mollusca</taxon>
        <taxon>Bivalvia</taxon>
        <taxon>Autobranchia</taxon>
        <taxon>Heteroconchia</taxon>
        <taxon>Euheterodonta</taxon>
        <taxon>Imparidentia</taxon>
        <taxon>Neoheterodontei</taxon>
        <taxon>Myida</taxon>
        <taxon>Myoidea</taxon>
        <taxon>Myidae</taxon>
        <taxon>Mya</taxon>
    </lineage>
</organism>
<name>A0ABY7E0F1_MYAAR</name>
<reference evidence="1" key="1">
    <citation type="submission" date="2022-11" db="EMBL/GenBank/DDBJ databases">
        <title>Centuries of genome instability and evolution in soft-shell clam transmissible cancer (bioRxiv).</title>
        <authorList>
            <person name="Hart S.F.M."/>
            <person name="Yonemitsu M.A."/>
            <person name="Giersch R.M."/>
            <person name="Beal B.F."/>
            <person name="Arriagada G."/>
            <person name="Davis B.W."/>
            <person name="Ostrander E.A."/>
            <person name="Goff S.P."/>
            <person name="Metzger M.J."/>
        </authorList>
    </citation>
    <scope>NUCLEOTIDE SEQUENCE</scope>
    <source>
        <strain evidence="1">MELC-2E11</strain>
        <tissue evidence="1">Siphon/mantle</tissue>
    </source>
</reference>
<dbReference type="EMBL" id="CP111014">
    <property type="protein sequence ID" value="WAR00641.1"/>
    <property type="molecule type" value="Genomic_DNA"/>
</dbReference>
<evidence type="ECO:0000313" key="2">
    <source>
        <dbReference type="Proteomes" id="UP001164746"/>
    </source>
</evidence>
<accession>A0ABY7E0F1</accession>
<dbReference type="Proteomes" id="UP001164746">
    <property type="component" value="Chromosome 3"/>
</dbReference>
<gene>
    <name evidence="1" type="ORF">MAR_025013</name>
</gene>
<protein>
    <recommendedName>
        <fullName evidence="3">Reverse transcriptase</fullName>
    </recommendedName>
</protein>
<evidence type="ECO:0008006" key="3">
    <source>
        <dbReference type="Google" id="ProtNLM"/>
    </source>
</evidence>
<evidence type="ECO:0000313" key="1">
    <source>
        <dbReference type="EMBL" id="WAR00641.1"/>
    </source>
</evidence>
<keyword evidence="2" id="KW-1185">Reference proteome</keyword>
<proteinExistence type="predicted"/>